<feature type="region of interest" description="Disordered" evidence="2">
    <location>
        <begin position="82"/>
        <end position="112"/>
    </location>
</feature>
<sequence>MPEAPNVSVESTAQLDSALAKIRQLEINGATAEEDLDLTFSHYMKAKKKKKAAEKRLEEVEKSFKHVVESVYLRESKESKMKKRLGRMEELSETVEEAVDDAPKNTPRTENSPRHAIQDVFQALSRKNAIKLGEEEEEKVDWLCNEPPGWPHFATQDGGRAHSCWKLFEEDEEDWSEDPEWLHCAVQDSGQAQISTQASPTLKKGENWHFVQPPEGLHHAVQDDTEAESRLQASESWIQQQKELDRLVREPY</sequence>
<evidence type="ECO:0000313" key="3">
    <source>
        <dbReference type="EMBL" id="CCA24451.1"/>
    </source>
</evidence>
<organism evidence="3">
    <name type="scientific">Albugo laibachii Nc14</name>
    <dbReference type="NCBI Taxonomy" id="890382"/>
    <lineage>
        <taxon>Eukaryota</taxon>
        <taxon>Sar</taxon>
        <taxon>Stramenopiles</taxon>
        <taxon>Oomycota</taxon>
        <taxon>Peronosporomycetes</taxon>
        <taxon>Albuginales</taxon>
        <taxon>Albuginaceae</taxon>
        <taxon>Albugo</taxon>
    </lineage>
</organism>
<dbReference type="AlphaFoldDB" id="F0WSW7"/>
<name>F0WSW7_9STRA</name>
<feature type="compositionally biased region" description="Acidic residues" evidence="2">
    <location>
        <begin position="91"/>
        <end position="100"/>
    </location>
</feature>
<reference evidence="3" key="1">
    <citation type="journal article" date="2011" name="PLoS Biol.">
        <title>Gene gain and loss during evolution of obligate parasitism in the white rust pathogen of Arabidopsis thaliana.</title>
        <authorList>
            <person name="Kemen E."/>
            <person name="Gardiner A."/>
            <person name="Schultz-Larsen T."/>
            <person name="Kemen A.C."/>
            <person name="Balmuth A.L."/>
            <person name="Robert-Seilaniantz A."/>
            <person name="Bailey K."/>
            <person name="Holub E."/>
            <person name="Studholme D.J."/>
            <person name="Maclean D."/>
            <person name="Jones J.D."/>
        </authorList>
    </citation>
    <scope>NUCLEOTIDE SEQUENCE</scope>
</reference>
<feature type="coiled-coil region" evidence="1">
    <location>
        <begin position="15"/>
        <end position="63"/>
    </location>
</feature>
<evidence type="ECO:0000256" key="2">
    <source>
        <dbReference type="SAM" id="MobiDB-lite"/>
    </source>
</evidence>
<protein>
    <submittedName>
        <fullName evidence="3">AlNc14C241G9456 protein</fullName>
    </submittedName>
</protein>
<reference evidence="3" key="2">
    <citation type="submission" date="2011-02" db="EMBL/GenBank/DDBJ databases">
        <authorList>
            <person name="MacLean D."/>
        </authorList>
    </citation>
    <scope>NUCLEOTIDE SEQUENCE</scope>
</reference>
<evidence type="ECO:0000256" key="1">
    <source>
        <dbReference type="SAM" id="Coils"/>
    </source>
</evidence>
<dbReference type="HOGENOM" id="CLU_1104398_0_0_1"/>
<accession>F0WSW7</accession>
<gene>
    <name evidence="3" type="primary">AlNc14C241G9456</name>
    <name evidence="3" type="ORF">ALNC14_105950</name>
</gene>
<proteinExistence type="predicted"/>
<dbReference type="EMBL" id="FR824286">
    <property type="protein sequence ID" value="CCA24451.1"/>
    <property type="molecule type" value="Genomic_DNA"/>
</dbReference>
<keyword evidence="1" id="KW-0175">Coiled coil</keyword>